<evidence type="ECO:0000256" key="6">
    <source>
        <dbReference type="SAM" id="SignalP"/>
    </source>
</evidence>
<dbReference type="SUPFAM" id="SSF49899">
    <property type="entry name" value="Concanavalin A-like lectins/glucanases"/>
    <property type="match status" value="1"/>
</dbReference>
<evidence type="ECO:0000313" key="8">
    <source>
        <dbReference type="EMBL" id="TCS41123.1"/>
    </source>
</evidence>
<dbReference type="GO" id="GO:0005975">
    <property type="term" value="P:carbohydrate metabolic process"/>
    <property type="evidence" value="ECO:0007669"/>
    <property type="project" value="InterPro"/>
</dbReference>
<evidence type="ECO:0000256" key="3">
    <source>
        <dbReference type="ARBA" id="ARBA00022801"/>
    </source>
</evidence>
<dbReference type="Proteomes" id="UP000295793">
    <property type="component" value="Unassembled WGS sequence"/>
</dbReference>
<keyword evidence="2 6" id="KW-0732">Signal</keyword>
<sequence length="258" mass="29303">MQRPLPLISTLAIATGALFCSLPAQAADSDPSLYGAELYSLDTVLYGKFVFRMKMQSEPGVVSSFFTYDNQSWQGKGIPWREIDFETIGIRPDLLQTNIITGDLSSRVTTEHEAEVENIGDYHTYTLEWTPDAVIWKVDGVAVRTELAANSQQVIDLRDTPQTYRSNIWISDVPEWVGEIDLSHLPLYQAIDWMEYYSYSKDAGFALQWRDDFDSFDHSRWAKGNWTFDTNRVTFAPENLQVINGELVFALTAGNKGF</sequence>
<feature type="signal peptide" evidence="6">
    <location>
        <begin position="1"/>
        <end position="26"/>
    </location>
</feature>
<dbReference type="Gene3D" id="2.60.120.200">
    <property type="match status" value="1"/>
</dbReference>
<dbReference type="InterPro" id="IPR050546">
    <property type="entry name" value="Glycosyl_Hydrlase_16"/>
</dbReference>
<dbReference type="InterPro" id="IPR000757">
    <property type="entry name" value="Beta-glucanase-like"/>
</dbReference>
<dbReference type="InterPro" id="IPR008264">
    <property type="entry name" value="Beta_glucanase"/>
</dbReference>
<evidence type="ECO:0000256" key="1">
    <source>
        <dbReference type="ARBA" id="ARBA00006865"/>
    </source>
</evidence>
<evidence type="ECO:0000256" key="5">
    <source>
        <dbReference type="PIRSR" id="PIRSR608264-1"/>
    </source>
</evidence>
<dbReference type="PANTHER" id="PTHR10963:SF22">
    <property type="entry name" value="GLYCOSIDASE CRH2-RELATED"/>
    <property type="match status" value="1"/>
</dbReference>
<accession>A0A4R3I586</accession>
<gene>
    <name evidence="8" type="ORF">BCF53_107137</name>
</gene>
<dbReference type="GO" id="GO:0004553">
    <property type="term" value="F:hydrolase activity, hydrolyzing O-glycosyl compounds"/>
    <property type="evidence" value="ECO:0007669"/>
    <property type="project" value="InterPro"/>
</dbReference>
<reference evidence="8 9" key="1">
    <citation type="submission" date="2019-03" db="EMBL/GenBank/DDBJ databases">
        <title>Genomic Encyclopedia of Archaeal and Bacterial Type Strains, Phase II (KMG-II): from individual species to whole genera.</title>
        <authorList>
            <person name="Goeker M."/>
        </authorList>
    </citation>
    <scope>NUCLEOTIDE SEQUENCE [LARGE SCALE GENOMIC DNA]</scope>
    <source>
        <strain evidence="8 9">DSM 15388</strain>
    </source>
</reference>
<dbReference type="PANTHER" id="PTHR10963">
    <property type="entry name" value="GLYCOSYL HYDROLASE-RELATED"/>
    <property type="match status" value="1"/>
</dbReference>
<evidence type="ECO:0000256" key="2">
    <source>
        <dbReference type="ARBA" id="ARBA00022729"/>
    </source>
</evidence>
<comment type="similarity">
    <text evidence="1">Belongs to the glycosyl hydrolase 16 family.</text>
</comment>
<dbReference type="EMBL" id="SLZR01000007">
    <property type="protein sequence ID" value="TCS41123.1"/>
    <property type="molecule type" value="Genomic_DNA"/>
</dbReference>
<keyword evidence="9" id="KW-1185">Reference proteome</keyword>
<dbReference type="Pfam" id="PF00722">
    <property type="entry name" value="Glyco_hydro_16"/>
    <property type="match status" value="1"/>
</dbReference>
<dbReference type="PRINTS" id="PR00737">
    <property type="entry name" value="GLHYDRLASE16"/>
</dbReference>
<feature type="chain" id="PRO_5020542374" evidence="6">
    <location>
        <begin position="27"/>
        <end position="258"/>
    </location>
</feature>
<dbReference type="OrthoDB" id="9809583at2"/>
<protein>
    <submittedName>
        <fullName evidence="8">Glycosyl hydrolase family 16</fullName>
    </submittedName>
</protein>
<evidence type="ECO:0000256" key="4">
    <source>
        <dbReference type="ARBA" id="ARBA00023295"/>
    </source>
</evidence>
<name>A0A4R3I586_9GAMM</name>
<dbReference type="CDD" id="cd00413">
    <property type="entry name" value="Glyco_hydrolase_16"/>
    <property type="match status" value="1"/>
</dbReference>
<keyword evidence="4" id="KW-0326">Glycosidase</keyword>
<evidence type="ECO:0000259" key="7">
    <source>
        <dbReference type="PROSITE" id="PS51762"/>
    </source>
</evidence>
<dbReference type="RefSeq" id="WP_132701563.1">
    <property type="nucleotide sequence ID" value="NZ_SLZR01000007.1"/>
</dbReference>
<dbReference type="PROSITE" id="PS51762">
    <property type="entry name" value="GH16_2"/>
    <property type="match status" value="1"/>
</dbReference>
<feature type="active site" description="Proton donor" evidence="5">
    <location>
        <position position="86"/>
    </location>
</feature>
<keyword evidence="3 8" id="KW-0378">Hydrolase</keyword>
<proteinExistence type="inferred from homology"/>
<evidence type="ECO:0000313" key="9">
    <source>
        <dbReference type="Proteomes" id="UP000295793"/>
    </source>
</evidence>
<dbReference type="AlphaFoldDB" id="A0A4R3I586"/>
<feature type="domain" description="GH16" evidence="7">
    <location>
        <begin position="1"/>
        <end position="202"/>
    </location>
</feature>
<organism evidence="8 9">
    <name type="scientific">Reinekea marinisedimentorum</name>
    <dbReference type="NCBI Taxonomy" id="230495"/>
    <lineage>
        <taxon>Bacteria</taxon>
        <taxon>Pseudomonadati</taxon>
        <taxon>Pseudomonadota</taxon>
        <taxon>Gammaproteobacteria</taxon>
        <taxon>Oceanospirillales</taxon>
        <taxon>Saccharospirillaceae</taxon>
        <taxon>Reinekea</taxon>
    </lineage>
</organism>
<dbReference type="InterPro" id="IPR013320">
    <property type="entry name" value="ConA-like_dom_sf"/>
</dbReference>
<feature type="active site" description="Nucleophile" evidence="5">
    <location>
        <position position="82"/>
    </location>
</feature>
<comment type="caution">
    <text evidence="8">The sequence shown here is derived from an EMBL/GenBank/DDBJ whole genome shotgun (WGS) entry which is preliminary data.</text>
</comment>